<organism evidence="2 3">
    <name type="scientific">Hibiscus sabdariffa</name>
    <name type="common">roselle</name>
    <dbReference type="NCBI Taxonomy" id="183260"/>
    <lineage>
        <taxon>Eukaryota</taxon>
        <taxon>Viridiplantae</taxon>
        <taxon>Streptophyta</taxon>
        <taxon>Embryophyta</taxon>
        <taxon>Tracheophyta</taxon>
        <taxon>Spermatophyta</taxon>
        <taxon>Magnoliopsida</taxon>
        <taxon>eudicotyledons</taxon>
        <taxon>Gunneridae</taxon>
        <taxon>Pentapetalae</taxon>
        <taxon>rosids</taxon>
        <taxon>malvids</taxon>
        <taxon>Malvales</taxon>
        <taxon>Malvaceae</taxon>
        <taxon>Malvoideae</taxon>
        <taxon>Hibiscus</taxon>
    </lineage>
</organism>
<gene>
    <name evidence="2" type="ORF">V6N11_023566</name>
</gene>
<proteinExistence type="predicted"/>
<name>A0ABR2TMN1_9ROSI</name>
<accession>A0ABR2TMN1</accession>
<evidence type="ECO:0000313" key="3">
    <source>
        <dbReference type="Proteomes" id="UP001396334"/>
    </source>
</evidence>
<keyword evidence="3" id="KW-1185">Reference proteome</keyword>
<evidence type="ECO:0000256" key="1">
    <source>
        <dbReference type="SAM" id="MobiDB-lite"/>
    </source>
</evidence>
<evidence type="ECO:0000313" key="2">
    <source>
        <dbReference type="EMBL" id="KAK9038710.1"/>
    </source>
</evidence>
<reference evidence="2 3" key="1">
    <citation type="journal article" date="2024" name="G3 (Bethesda)">
        <title>Genome assembly of Hibiscus sabdariffa L. provides insights into metabolisms of medicinal natural products.</title>
        <authorList>
            <person name="Kim T."/>
        </authorList>
    </citation>
    <scope>NUCLEOTIDE SEQUENCE [LARGE SCALE GENOMIC DNA]</scope>
    <source>
        <strain evidence="2">TK-2024</strain>
        <tissue evidence="2">Old leaves</tissue>
    </source>
</reference>
<protein>
    <submittedName>
        <fullName evidence="2">Uncharacterized protein</fullName>
    </submittedName>
</protein>
<feature type="compositionally biased region" description="Basic and acidic residues" evidence="1">
    <location>
        <begin position="32"/>
        <end position="42"/>
    </location>
</feature>
<dbReference type="Proteomes" id="UP001396334">
    <property type="component" value="Unassembled WGS sequence"/>
</dbReference>
<feature type="region of interest" description="Disordered" evidence="1">
    <location>
        <begin position="30"/>
        <end position="53"/>
    </location>
</feature>
<dbReference type="EMBL" id="JBBPBN010000005">
    <property type="protein sequence ID" value="KAK9038710.1"/>
    <property type="molecule type" value="Genomic_DNA"/>
</dbReference>
<sequence length="142" mass="16608">MKILPFPLKNRENMQNLIRAPCSTLSSSQRIMEQEMENKPPEDNEIAPSGSYRSPVDVKKMERMFKDAKEENVRSIIAHVTELKQQVAKLQYQKQLLVCQVLELEETKEAGNDEANTYLQSPMPWHVVFEDQRNQIIVLWHL</sequence>
<comment type="caution">
    <text evidence="2">The sequence shown here is derived from an EMBL/GenBank/DDBJ whole genome shotgun (WGS) entry which is preliminary data.</text>
</comment>